<reference evidence="2 3" key="1">
    <citation type="journal article" date="2014" name="Int. J. Syst. Evol. Microbiol.">
        <title>Complete genome sequence of Corynebacterium casei LMG S-19264T (=DSM 44701T), isolated from a smear-ripened cheese.</title>
        <authorList>
            <consortium name="US DOE Joint Genome Institute (JGI-PGF)"/>
            <person name="Walter F."/>
            <person name="Albersmeier A."/>
            <person name="Kalinowski J."/>
            <person name="Ruckert C."/>
        </authorList>
    </citation>
    <scope>NUCLEOTIDE SEQUENCE [LARGE SCALE GENOMIC DNA]</scope>
    <source>
        <strain evidence="2 3">KCTC 23968</strain>
    </source>
</reference>
<name>A0A918KD46_9PROT</name>
<evidence type="ECO:0000259" key="1">
    <source>
        <dbReference type="Pfam" id="PF01458"/>
    </source>
</evidence>
<dbReference type="PANTHER" id="PTHR43575:SF1">
    <property type="entry name" value="PROTEIN ABCI7, CHLOROPLASTIC"/>
    <property type="match status" value="1"/>
</dbReference>
<organism evidence="2 3">
    <name type="scientific">Litorimonas cladophorae</name>
    <dbReference type="NCBI Taxonomy" id="1220491"/>
    <lineage>
        <taxon>Bacteria</taxon>
        <taxon>Pseudomonadati</taxon>
        <taxon>Pseudomonadota</taxon>
        <taxon>Alphaproteobacteria</taxon>
        <taxon>Maricaulales</taxon>
        <taxon>Robiginitomaculaceae</taxon>
    </lineage>
</organism>
<comment type="caution">
    <text evidence="2">The sequence shown here is derived from an EMBL/GenBank/DDBJ whole genome shotgun (WGS) entry which is preliminary data.</text>
</comment>
<keyword evidence="3" id="KW-1185">Reference proteome</keyword>
<dbReference type="InterPro" id="IPR011542">
    <property type="entry name" value="SUF_FeS_clus_asmbl_SufD"/>
</dbReference>
<sequence>MTHMLHKLPNRRDEAWKWSDVSRVVSDDAKGAETAAPLQIFVPEGVTVTRTDGETAANDTTLLKLVSEYAGQVWNIVVPDGLASENPIQIEGLTHGHAQISLTIGKGAKIQLVEHYDGQAGAFVNSHMNIKLGETAVLDRVIVQTDPEDCVRIATTHVTAWANSEIRQHTLAFGGKLSRLETRMAGMGDAVKATINGAYLLDGKRHCDMTSYIDLACPNGHIRQSVKGVTAGKSRGVFQGKFHVRRPAQHTDAEMRHDSIMLSDTSEIRSKPELEIYADDVACAHGNTIGALDESALFYMRQRGIPLAQARAILTEAFLGSVFDTLEDEVMRESLLDKLRGWLA</sequence>
<dbReference type="RefSeq" id="WP_189581078.1">
    <property type="nucleotide sequence ID" value="NZ_BMYV01000001.1"/>
</dbReference>
<dbReference type="EMBL" id="BMYV01000001">
    <property type="protein sequence ID" value="GGX59164.1"/>
    <property type="molecule type" value="Genomic_DNA"/>
</dbReference>
<evidence type="ECO:0000313" key="2">
    <source>
        <dbReference type="EMBL" id="GGX59164.1"/>
    </source>
</evidence>
<dbReference type="PANTHER" id="PTHR43575">
    <property type="entry name" value="PROTEIN ABCI7, CHLOROPLASTIC"/>
    <property type="match status" value="1"/>
</dbReference>
<feature type="domain" description="SUF system FeS cluster assembly SufBD core" evidence="1">
    <location>
        <begin position="98"/>
        <end position="318"/>
    </location>
</feature>
<dbReference type="NCBIfam" id="TIGR01981">
    <property type="entry name" value="sufD"/>
    <property type="match status" value="1"/>
</dbReference>
<dbReference type="GO" id="GO:0016226">
    <property type="term" value="P:iron-sulfur cluster assembly"/>
    <property type="evidence" value="ECO:0007669"/>
    <property type="project" value="InterPro"/>
</dbReference>
<accession>A0A918KD46</accession>
<dbReference type="InterPro" id="IPR037284">
    <property type="entry name" value="SUF_FeS_clus_asmbl_SufBD_sf"/>
</dbReference>
<evidence type="ECO:0000313" key="3">
    <source>
        <dbReference type="Proteomes" id="UP000600865"/>
    </source>
</evidence>
<gene>
    <name evidence="2" type="primary">sufD</name>
    <name evidence="2" type="ORF">GCM10011309_05930</name>
</gene>
<protein>
    <submittedName>
        <fullName evidence="2">Fe-S cluster assembly protein SufD</fullName>
    </submittedName>
</protein>
<dbReference type="AlphaFoldDB" id="A0A918KD46"/>
<dbReference type="SUPFAM" id="SSF101960">
    <property type="entry name" value="Stabilizer of iron transporter SufD"/>
    <property type="match status" value="1"/>
</dbReference>
<dbReference type="InterPro" id="IPR000825">
    <property type="entry name" value="SUF_FeS_clus_asmbl_SufBD_core"/>
</dbReference>
<proteinExistence type="predicted"/>
<dbReference type="Pfam" id="PF01458">
    <property type="entry name" value="SUFBD_core"/>
    <property type="match status" value="1"/>
</dbReference>
<dbReference type="Proteomes" id="UP000600865">
    <property type="component" value="Unassembled WGS sequence"/>
</dbReference>
<dbReference type="InterPro" id="IPR055346">
    <property type="entry name" value="Fe-S_cluster_assembly_SufBD"/>
</dbReference>